<feature type="transmembrane region" description="Helical" evidence="1">
    <location>
        <begin position="7"/>
        <end position="24"/>
    </location>
</feature>
<accession>A0ABP1ZX27</accession>
<sequence length="95" mass="11060">MNKFIRFIFILFYLLCMIVIYLSTVDKYGIVYDMDPTLPQGSLSNSGDNGKVFSGLILFIIFISQIVFFYFEKSRKWKCATGIMTTLAFLFFFIS</sequence>
<name>A0ABP1ZX27_9GAMM</name>
<comment type="caution">
    <text evidence="2">The sequence shown here is derived from an EMBL/GenBank/DDBJ whole genome shotgun (WGS) entry which is preliminary data.</text>
</comment>
<protein>
    <recommendedName>
        <fullName evidence="4">Inner membrane protein</fullName>
    </recommendedName>
</protein>
<dbReference type="EMBL" id="CWJL01000080">
    <property type="protein sequence ID" value="CRY69647.1"/>
    <property type="molecule type" value="Genomic_DNA"/>
</dbReference>
<organism evidence="2 3">
    <name type="scientific">Yersinia pekkanenii</name>
    <dbReference type="NCBI Taxonomy" id="1288385"/>
    <lineage>
        <taxon>Bacteria</taxon>
        <taxon>Pseudomonadati</taxon>
        <taxon>Pseudomonadota</taxon>
        <taxon>Gammaproteobacteria</taxon>
        <taxon>Enterobacterales</taxon>
        <taxon>Yersiniaceae</taxon>
        <taxon>Yersinia</taxon>
    </lineage>
</organism>
<evidence type="ECO:0000256" key="1">
    <source>
        <dbReference type="SAM" id="Phobius"/>
    </source>
</evidence>
<keyword evidence="1" id="KW-0472">Membrane</keyword>
<keyword evidence="1" id="KW-0812">Transmembrane</keyword>
<evidence type="ECO:0000313" key="3">
    <source>
        <dbReference type="Proteomes" id="UP000044625"/>
    </source>
</evidence>
<proteinExistence type="predicted"/>
<reference evidence="2 3" key="1">
    <citation type="submission" date="2015-03" db="EMBL/GenBank/DDBJ databases">
        <authorList>
            <consortium name="Pathogen Informatics"/>
            <person name="Murphy D."/>
        </authorList>
    </citation>
    <scope>NUCLEOTIDE SEQUENCE [LARGE SCALE GENOMIC DNA]</scope>
    <source>
        <strain evidence="3">type strain: CIP110230</strain>
    </source>
</reference>
<keyword evidence="1" id="KW-1133">Transmembrane helix</keyword>
<keyword evidence="3" id="KW-1185">Reference proteome</keyword>
<evidence type="ECO:0008006" key="4">
    <source>
        <dbReference type="Google" id="ProtNLM"/>
    </source>
</evidence>
<dbReference type="Proteomes" id="UP000044625">
    <property type="component" value="Unassembled WGS sequence"/>
</dbReference>
<evidence type="ECO:0000313" key="2">
    <source>
        <dbReference type="EMBL" id="CRY69647.1"/>
    </source>
</evidence>
<gene>
    <name evidence="2" type="ORF">ERS137968_04801</name>
</gene>
<feature type="transmembrane region" description="Helical" evidence="1">
    <location>
        <begin position="52"/>
        <end position="70"/>
    </location>
</feature>